<evidence type="ECO:0008006" key="4">
    <source>
        <dbReference type="Google" id="ProtNLM"/>
    </source>
</evidence>
<accession>A0ABD2GHE0</accession>
<dbReference type="AlphaFoldDB" id="A0ABD2GHE0"/>
<reference evidence="2 3" key="2">
    <citation type="journal article" date="2024" name="G3 (Bethesda)">
        <title>The genome of the cryopelagic Antarctic bald notothen, Trematomus borchgrevinki.</title>
        <authorList>
            <person name="Rayamajhi N."/>
            <person name="Rivera-Colon A.G."/>
            <person name="Minhas B.F."/>
            <person name="Cheng C.C."/>
            <person name="Catchen J.M."/>
        </authorList>
    </citation>
    <scope>NUCLEOTIDE SEQUENCE [LARGE SCALE GENOMIC DNA]</scope>
    <source>
        <strain evidence="2">AGRC-2024</strain>
    </source>
</reference>
<sequence>MPKSQETSEIKMEEVPLNTIPGTGGTPPNGTTVISISERCATTSCCENRNYRRLAICSIICGLSCIGYKALKYSVKAEYTTGQERNDFLKQAKKCGIISIVVWFAILVSIPILLAFVSYIVTLKE</sequence>
<proteinExistence type="predicted"/>
<reference evidence="2 3" key="1">
    <citation type="journal article" date="2022" name="G3 (Bethesda)">
        <title>Evaluating Illumina-, Nanopore-, and PacBio-based genome assembly strategies with the bald notothen, Trematomus borchgrevinki.</title>
        <authorList>
            <person name="Rayamajhi N."/>
            <person name="Cheng C.C."/>
            <person name="Catchen J.M."/>
        </authorList>
    </citation>
    <scope>NUCLEOTIDE SEQUENCE [LARGE SCALE GENOMIC DNA]</scope>
    <source>
        <strain evidence="2">AGRC-2024</strain>
    </source>
</reference>
<gene>
    <name evidence="2" type="ORF">OYC64_005911</name>
</gene>
<evidence type="ECO:0000256" key="1">
    <source>
        <dbReference type="SAM" id="Phobius"/>
    </source>
</evidence>
<organism evidence="2 3">
    <name type="scientific">Pagothenia borchgrevinki</name>
    <name type="common">Bald rockcod</name>
    <name type="synonym">Trematomus borchgrevinki</name>
    <dbReference type="NCBI Taxonomy" id="8213"/>
    <lineage>
        <taxon>Eukaryota</taxon>
        <taxon>Metazoa</taxon>
        <taxon>Chordata</taxon>
        <taxon>Craniata</taxon>
        <taxon>Vertebrata</taxon>
        <taxon>Euteleostomi</taxon>
        <taxon>Actinopterygii</taxon>
        <taxon>Neopterygii</taxon>
        <taxon>Teleostei</taxon>
        <taxon>Neoteleostei</taxon>
        <taxon>Acanthomorphata</taxon>
        <taxon>Eupercaria</taxon>
        <taxon>Perciformes</taxon>
        <taxon>Notothenioidei</taxon>
        <taxon>Nototheniidae</taxon>
        <taxon>Pagothenia</taxon>
    </lineage>
</organism>
<protein>
    <recommendedName>
        <fullName evidence="4">Transmembrane protein 265</fullName>
    </recommendedName>
</protein>
<keyword evidence="1" id="KW-0472">Membrane</keyword>
<evidence type="ECO:0000313" key="3">
    <source>
        <dbReference type="Proteomes" id="UP001619887"/>
    </source>
</evidence>
<comment type="caution">
    <text evidence="2">The sequence shown here is derived from an EMBL/GenBank/DDBJ whole genome shotgun (WGS) entry which is preliminary data.</text>
</comment>
<feature type="transmembrane region" description="Helical" evidence="1">
    <location>
        <begin position="95"/>
        <end position="121"/>
    </location>
</feature>
<name>A0ABD2GHE0_PAGBO</name>
<evidence type="ECO:0000313" key="2">
    <source>
        <dbReference type="EMBL" id="KAL3053469.1"/>
    </source>
</evidence>
<keyword evidence="1" id="KW-1133">Transmembrane helix</keyword>
<dbReference type="Proteomes" id="UP001619887">
    <property type="component" value="Unassembled WGS sequence"/>
</dbReference>
<keyword evidence="3" id="KW-1185">Reference proteome</keyword>
<dbReference type="EMBL" id="JBIYXZ010002078">
    <property type="protein sequence ID" value="KAL3053469.1"/>
    <property type="molecule type" value="Genomic_DNA"/>
</dbReference>
<keyword evidence="1" id="KW-0812">Transmembrane</keyword>